<evidence type="ECO:0000256" key="4">
    <source>
        <dbReference type="ARBA" id="ARBA00023163"/>
    </source>
</evidence>
<dbReference type="InterPro" id="IPR001034">
    <property type="entry name" value="DeoR_HTH"/>
</dbReference>
<dbReference type="GO" id="GO:0003700">
    <property type="term" value="F:DNA-binding transcription factor activity"/>
    <property type="evidence" value="ECO:0007669"/>
    <property type="project" value="InterPro"/>
</dbReference>
<dbReference type="Pfam" id="PF08220">
    <property type="entry name" value="HTH_DeoR"/>
    <property type="match status" value="1"/>
</dbReference>
<dbReference type="PRINTS" id="PR00037">
    <property type="entry name" value="HTHLACR"/>
</dbReference>
<evidence type="ECO:0000259" key="6">
    <source>
        <dbReference type="PROSITE" id="PS51000"/>
    </source>
</evidence>
<gene>
    <name evidence="7" type="ORF">D806_013950</name>
</gene>
<dbReference type="EMBL" id="CP027541">
    <property type="protein sequence ID" value="AWT52380.1"/>
    <property type="molecule type" value="Genomic_DNA"/>
</dbReference>
<keyword evidence="2" id="KW-0678">Repressor</keyword>
<dbReference type="PANTHER" id="PTHR30363">
    <property type="entry name" value="HTH-TYPE TRANSCRIPTIONAL REGULATOR SRLR-RELATED"/>
    <property type="match status" value="1"/>
</dbReference>
<dbReference type="InterPro" id="IPR036388">
    <property type="entry name" value="WH-like_DNA-bd_sf"/>
</dbReference>
<dbReference type="AlphaFoldDB" id="A0A2U9PKU9"/>
<dbReference type="InterPro" id="IPR037171">
    <property type="entry name" value="NagB/RpiA_transferase-like"/>
</dbReference>
<protein>
    <recommendedName>
        <fullName evidence="1">Lactose phosphotransferase system repressor</fullName>
    </recommendedName>
</protein>
<evidence type="ECO:0000256" key="1">
    <source>
        <dbReference type="ARBA" id="ARBA00021390"/>
    </source>
</evidence>
<feature type="domain" description="HTH deoR-type" evidence="6">
    <location>
        <begin position="12"/>
        <end position="67"/>
    </location>
</feature>
<keyword evidence="4" id="KW-0804">Transcription</keyword>
<accession>A0A2U9PKU9</accession>
<reference evidence="7 8" key="1">
    <citation type="journal article" date="2013" name="Genome Announc.">
        <title>Draft genome sequence of MKD8, a conjugal recipient Mycobacterium smegmatis strain.</title>
        <authorList>
            <person name="Gray T.A."/>
            <person name="Palumbo M.J."/>
            <person name="Derbyshire K.M."/>
        </authorList>
    </citation>
    <scope>NUCLEOTIDE SEQUENCE [LARGE SCALE GENOMIC DNA]</scope>
    <source>
        <strain evidence="7 8">MKD8</strain>
    </source>
</reference>
<dbReference type="InterPro" id="IPR014036">
    <property type="entry name" value="DeoR-like_C"/>
</dbReference>
<dbReference type="Gene3D" id="1.10.10.10">
    <property type="entry name" value="Winged helix-like DNA-binding domain superfamily/Winged helix DNA-binding domain"/>
    <property type="match status" value="1"/>
</dbReference>
<dbReference type="SUPFAM" id="SSF46785">
    <property type="entry name" value="Winged helix' DNA-binding domain"/>
    <property type="match status" value="1"/>
</dbReference>
<dbReference type="PROSITE" id="PS51000">
    <property type="entry name" value="HTH_DEOR_2"/>
    <property type="match status" value="1"/>
</dbReference>
<dbReference type="InterPro" id="IPR050313">
    <property type="entry name" value="Carb_Metab_HTH_regulators"/>
</dbReference>
<dbReference type="SUPFAM" id="SSF100950">
    <property type="entry name" value="NagB/RpiA/CoA transferase-like"/>
    <property type="match status" value="1"/>
</dbReference>
<dbReference type="Pfam" id="PF00455">
    <property type="entry name" value="DeoRC"/>
    <property type="match status" value="1"/>
</dbReference>
<name>A0A2U9PKU9_MYCSE</name>
<organism evidence="7 8">
    <name type="scientific">Mycolicibacterium smegmatis (strain MKD8)</name>
    <name type="common">Mycobacterium smegmatis</name>
    <dbReference type="NCBI Taxonomy" id="1214915"/>
    <lineage>
        <taxon>Bacteria</taxon>
        <taxon>Bacillati</taxon>
        <taxon>Actinomycetota</taxon>
        <taxon>Actinomycetes</taxon>
        <taxon>Mycobacteriales</taxon>
        <taxon>Mycobacteriaceae</taxon>
        <taxon>Mycolicibacterium</taxon>
    </lineage>
</organism>
<dbReference type="InterPro" id="IPR036390">
    <property type="entry name" value="WH_DNA-bd_sf"/>
</dbReference>
<sequence>MTTTGATRTWFPDERHAEVLRLLDAEHRVESAQLASLFGVSAECVRKDLAQLEARGLLRRVHGGAVPAISSRTEPDVADRIENAEAKDAIARHALRYVPEGATLLLDAGSTTQRLAEMLSTAEELVVYTNAVPVATTLLRRGITAVLLGGRIREATMAAVGALTTEALAAINVDVAFLGTNALSLDRGLTTPDPEEAAVKRHMLAAAGQRVFLVDSSKFGRHSQARHAELSDVDVLITDDGADPGLRRQLRAAGITVEVAHR</sequence>
<dbReference type="PANTHER" id="PTHR30363:SF4">
    <property type="entry name" value="GLYCEROL-3-PHOSPHATE REGULON REPRESSOR"/>
    <property type="match status" value="1"/>
</dbReference>
<evidence type="ECO:0000256" key="2">
    <source>
        <dbReference type="ARBA" id="ARBA00022491"/>
    </source>
</evidence>
<reference evidence="8" key="2">
    <citation type="submission" date="2018-03" db="EMBL/GenBank/DDBJ databases">
        <authorList>
            <person name="Derbyshire K."/>
            <person name="Gray T.A."/>
            <person name="Champion M."/>
        </authorList>
    </citation>
    <scope>NUCLEOTIDE SEQUENCE [LARGE SCALE GENOMIC DNA]</scope>
    <source>
        <strain evidence="8">MKD8</strain>
    </source>
</reference>
<comment type="function">
    <text evidence="5">Repressor of the lactose catabolism operon. Galactose-6-phosphate is the inducer.</text>
</comment>
<evidence type="ECO:0000256" key="3">
    <source>
        <dbReference type="ARBA" id="ARBA00023015"/>
    </source>
</evidence>
<dbReference type="Gene3D" id="3.40.50.1360">
    <property type="match status" value="1"/>
</dbReference>
<evidence type="ECO:0000313" key="8">
    <source>
        <dbReference type="Proteomes" id="UP000011200"/>
    </source>
</evidence>
<keyword evidence="3" id="KW-0805">Transcription regulation</keyword>
<dbReference type="Proteomes" id="UP000011200">
    <property type="component" value="Chromosome"/>
</dbReference>
<evidence type="ECO:0000256" key="5">
    <source>
        <dbReference type="ARBA" id="ARBA00024937"/>
    </source>
</evidence>
<dbReference type="RefSeq" id="WP_003892765.1">
    <property type="nucleotide sequence ID" value="NZ_CP027541.1"/>
</dbReference>
<dbReference type="SMART" id="SM00420">
    <property type="entry name" value="HTH_DEOR"/>
    <property type="match status" value="1"/>
</dbReference>
<dbReference type="SMART" id="SM01134">
    <property type="entry name" value="DeoRC"/>
    <property type="match status" value="1"/>
</dbReference>
<proteinExistence type="predicted"/>
<evidence type="ECO:0000313" key="7">
    <source>
        <dbReference type="EMBL" id="AWT52380.1"/>
    </source>
</evidence>